<dbReference type="EMBL" id="JAIUJS010000003">
    <property type="protein sequence ID" value="MCA0152852.1"/>
    <property type="molecule type" value="Genomic_DNA"/>
</dbReference>
<evidence type="ECO:0000256" key="1">
    <source>
        <dbReference type="SAM" id="MobiDB-lite"/>
    </source>
</evidence>
<comment type="caution">
    <text evidence="2">The sequence shown here is derived from an EMBL/GenBank/DDBJ whole genome shotgun (WGS) entry which is preliminary data.</text>
</comment>
<protein>
    <recommendedName>
        <fullName evidence="4">Lipoprotein</fullName>
    </recommendedName>
</protein>
<gene>
    <name evidence="2" type="ORF">LBV24_06465</name>
</gene>
<organism evidence="2 3">
    <name type="scientific">Winogradskyella vincentii</name>
    <dbReference type="NCBI Taxonomy" id="2877122"/>
    <lineage>
        <taxon>Bacteria</taxon>
        <taxon>Pseudomonadati</taxon>
        <taxon>Bacteroidota</taxon>
        <taxon>Flavobacteriia</taxon>
        <taxon>Flavobacteriales</taxon>
        <taxon>Flavobacteriaceae</taxon>
        <taxon>Winogradskyella</taxon>
    </lineage>
</organism>
<name>A0ABS7Y2L3_9FLAO</name>
<sequence length="172" mass="18516">MKKLGPLLLGLIIGALAMYFYCNQGESEMTTAQEITKPKGVITPAQAKTLDQAYNLKHNIINDSLFRKSADGGDNRSSWWSIEDIQNYINYAENQAGELGYTMDGLRVYLGSYPAEKGEMAGLTTMFIVPTGKKNTSQGAVFAVQPMSGDIPGGNGLNIGQSGEPPGANYPQ</sequence>
<evidence type="ECO:0000313" key="3">
    <source>
        <dbReference type="Proteomes" id="UP001198402"/>
    </source>
</evidence>
<keyword evidence="3" id="KW-1185">Reference proteome</keyword>
<reference evidence="3" key="1">
    <citation type="submission" date="2023-07" db="EMBL/GenBank/DDBJ databases">
        <authorList>
            <person name="Yue Y."/>
        </authorList>
    </citation>
    <scope>NUCLEOTIDE SEQUENCE [LARGE SCALE GENOMIC DNA]</scope>
    <source>
        <strain evidence="3">2Y89</strain>
    </source>
</reference>
<feature type="region of interest" description="Disordered" evidence="1">
    <location>
        <begin position="153"/>
        <end position="172"/>
    </location>
</feature>
<evidence type="ECO:0000313" key="2">
    <source>
        <dbReference type="EMBL" id="MCA0152852.1"/>
    </source>
</evidence>
<accession>A0ABS7Y2L3</accession>
<evidence type="ECO:0008006" key="4">
    <source>
        <dbReference type="Google" id="ProtNLM"/>
    </source>
</evidence>
<dbReference type="RefSeq" id="WP_224477781.1">
    <property type="nucleotide sequence ID" value="NZ_JAIUJS010000003.1"/>
</dbReference>
<proteinExistence type="predicted"/>
<dbReference type="Proteomes" id="UP001198402">
    <property type="component" value="Unassembled WGS sequence"/>
</dbReference>